<dbReference type="Pfam" id="PF00378">
    <property type="entry name" value="ECH_1"/>
    <property type="match status" value="1"/>
</dbReference>
<dbReference type="NCBIfam" id="NF042432">
    <property type="entry name" value="DHPACoAdixog_DpgC"/>
    <property type="match status" value="1"/>
</dbReference>
<dbReference type="GO" id="GO:0016491">
    <property type="term" value="F:oxidoreductase activity"/>
    <property type="evidence" value="ECO:0007669"/>
    <property type="project" value="UniProtKB-KW"/>
</dbReference>
<dbReference type="PANTHER" id="PTHR11941">
    <property type="entry name" value="ENOYL-COA HYDRATASE-RELATED"/>
    <property type="match status" value="1"/>
</dbReference>
<keyword evidence="2" id="KW-1185">Reference proteome</keyword>
<comment type="caution">
    <text evidence="1">The sequence shown here is derived from an EMBL/GenBank/DDBJ whole genome shotgun (WGS) entry which is preliminary data.</text>
</comment>
<dbReference type="EC" id="1.13.11.80" evidence="1"/>
<dbReference type="CDD" id="cd06558">
    <property type="entry name" value="crotonase-like"/>
    <property type="match status" value="1"/>
</dbReference>
<dbReference type="RefSeq" id="WP_219536925.1">
    <property type="nucleotide sequence ID" value="NZ_JAHKRM010000033.1"/>
</dbReference>
<protein>
    <submittedName>
        <fullName evidence="1">(3,5-dihydroxyphenyl)acetyl-CoA 1,2-dioxygenase DpgC</fullName>
        <ecNumber evidence="1">1.13.11.80</ecNumber>
    </submittedName>
</protein>
<name>A0ABW4FYE4_9ACTN</name>
<organism evidence="1 2">
    <name type="scientific">Nonomuraea guangzhouensis</name>
    <dbReference type="NCBI Taxonomy" id="1291555"/>
    <lineage>
        <taxon>Bacteria</taxon>
        <taxon>Bacillati</taxon>
        <taxon>Actinomycetota</taxon>
        <taxon>Actinomycetes</taxon>
        <taxon>Streptosporangiales</taxon>
        <taxon>Streptosporangiaceae</taxon>
        <taxon>Nonomuraea</taxon>
    </lineage>
</organism>
<evidence type="ECO:0000313" key="1">
    <source>
        <dbReference type="EMBL" id="MFD1535404.1"/>
    </source>
</evidence>
<dbReference type="Proteomes" id="UP001597097">
    <property type="component" value="Unassembled WGS sequence"/>
</dbReference>
<reference evidence="2" key="1">
    <citation type="journal article" date="2019" name="Int. J. Syst. Evol. Microbiol.">
        <title>The Global Catalogue of Microorganisms (GCM) 10K type strain sequencing project: providing services to taxonomists for standard genome sequencing and annotation.</title>
        <authorList>
            <consortium name="The Broad Institute Genomics Platform"/>
            <consortium name="The Broad Institute Genome Sequencing Center for Infectious Disease"/>
            <person name="Wu L."/>
            <person name="Ma J."/>
        </authorList>
    </citation>
    <scope>NUCLEOTIDE SEQUENCE [LARGE SCALE GENOMIC DNA]</scope>
    <source>
        <strain evidence="2">CGMCC 1.15399</strain>
    </source>
</reference>
<keyword evidence="1" id="KW-0560">Oxidoreductase</keyword>
<sequence length="432" mass="46465">MTAPDLSAARKLLAESAGLADDILRALPEPAARSAGQQVSAAEAKNAARRARSSFMDAHAEAVYDELTAFRTLDLRLPELVEAAAAAFPGLVPTAAQLDADRDRRQADKEGYEIDQGIFLRAVLRSAQAGSHLLDAMLRPTPRALGLLPEFARTGTADLSSVRMERRDGVAHLTMCRDDCLNAEDERQVDDIETAVDLALLDPAVRVGVLRGGEMTHPRYRGRRVFSAGINLKSLHAGNISLVGFLLRRELGYIAKLTRGVLVEHETSWHSPTVGKPWIAVVDGFAIGGGAQLLLVFDHVIAAADAYLSLPAAQEGIVPGAANLRLSRVAGPRLARQVILGGRRVWATEPDARALVDEVAEPADLDAVLARAAARLAGPAVIPNRRMLNLAEEPQEGFRHYMAEFALQQALRLYSDDVLGKAGRFAGRATGR</sequence>
<evidence type="ECO:0000313" key="2">
    <source>
        <dbReference type="Proteomes" id="UP001597097"/>
    </source>
</evidence>
<dbReference type="InterPro" id="IPR001753">
    <property type="entry name" value="Enoyl-CoA_hydra/iso"/>
</dbReference>
<accession>A0ABW4FYE4</accession>
<gene>
    <name evidence="1" type="primary">dpgC</name>
    <name evidence="1" type="ORF">ACFSJ0_00080</name>
</gene>
<dbReference type="PANTHER" id="PTHR11941:SF54">
    <property type="entry name" value="ENOYL-COA HYDRATASE, MITOCHONDRIAL"/>
    <property type="match status" value="1"/>
</dbReference>
<proteinExistence type="predicted"/>
<dbReference type="EMBL" id="JBHUCM010000001">
    <property type="protein sequence ID" value="MFD1535404.1"/>
    <property type="molecule type" value="Genomic_DNA"/>
</dbReference>
<dbReference type="InterPro" id="IPR053482">
    <property type="entry name" value="DPA-CoA_Dioxygenase"/>
</dbReference>